<comment type="caution">
    <text evidence="3">The sequence shown here is derived from an EMBL/GenBank/DDBJ whole genome shotgun (WGS) entry which is preliminary data.</text>
</comment>
<evidence type="ECO:0000313" key="4">
    <source>
        <dbReference type="Proteomes" id="UP000737391"/>
    </source>
</evidence>
<feature type="signal peptide" evidence="2">
    <location>
        <begin position="1"/>
        <end position="25"/>
    </location>
</feature>
<accession>A0A9P5BPV0</accession>
<gene>
    <name evidence="3" type="ORF">FAGAP_1052</name>
</gene>
<name>A0A9P5BPV0_9HYPO</name>
<dbReference type="OrthoDB" id="5097819at2759"/>
<evidence type="ECO:0000256" key="2">
    <source>
        <dbReference type="SAM" id="SignalP"/>
    </source>
</evidence>
<evidence type="ECO:0000313" key="3">
    <source>
        <dbReference type="EMBL" id="KAF4502711.1"/>
    </source>
</evidence>
<sequence>MLNCAWLLVIVRAVLFCSVFSLVSSQSRQDIKIVVMRLTHPFIQLLALCELTSASPCKPSSPTSNSITSISASSSGDAETASTDIFSTTSITTESATLPALSSSTLSVETEPVTSTAVPSSASLTETESSTIASSETTTIADSATLYEPSVSTTLAATSIETSIGEASTTKTSVKQQPTNLIRNPGFEDLTFAPWETEKIANRGWLSIHSDTSRPGSLQCGVFDSSVPPTGLTRRLIQPYDWSVTQDIDPSKIIAGKEYRFSIFQKTTASSACTVQRLGCGAGSSDAGSGAFGGPLNTWALGAVSCTWNEAQLDAGPYVYVSIICASITFSLDDAVLIERVASQY</sequence>
<feature type="compositionally biased region" description="Low complexity" evidence="1">
    <location>
        <begin position="60"/>
        <end position="80"/>
    </location>
</feature>
<evidence type="ECO:0008006" key="5">
    <source>
        <dbReference type="Google" id="ProtNLM"/>
    </source>
</evidence>
<evidence type="ECO:0000256" key="1">
    <source>
        <dbReference type="SAM" id="MobiDB-lite"/>
    </source>
</evidence>
<proteinExistence type="predicted"/>
<protein>
    <recommendedName>
        <fullName evidence="5">CBM-cenC domain-containing protein</fullName>
    </recommendedName>
</protein>
<feature type="region of interest" description="Disordered" evidence="1">
    <location>
        <begin position="109"/>
        <end position="136"/>
    </location>
</feature>
<organism evidence="3 4">
    <name type="scientific">Fusarium agapanthi</name>
    <dbReference type="NCBI Taxonomy" id="1803897"/>
    <lineage>
        <taxon>Eukaryota</taxon>
        <taxon>Fungi</taxon>
        <taxon>Dikarya</taxon>
        <taxon>Ascomycota</taxon>
        <taxon>Pezizomycotina</taxon>
        <taxon>Sordariomycetes</taxon>
        <taxon>Hypocreomycetidae</taxon>
        <taxon>Hypocreales</taxon>
        <taxon>Nectriaceae</taxon>
        <taxon>Fusarium</taxon>
        <taxon>Fusarium fujikuroi species complex</taxon>
    </lineage>
</organism>
<feature type="chain" id="PRO_5040301792" description="CBM-cenC domain-containing protein" evidence="2">
    <location>
        <begin position="26"/>
        <end position="345"/>
    </location>
</feature>
<dbReference type="AlphaFoldDB" id="A0A9P5BPV0"/>
<dbReference type="Proteomes" id="UP000737391">
    <property type="component" value="Unassembled WGS sequence"/>
</dbReference>
<reference evidence="3" key="1">
    <citation type="submission" date="2020-01" db="EMBL/GenBank/DDBJ databases">
        <title>Identification and distribution of gene clusters putatively required for synthesis of sphingolipid metabolism inhibitors in phylogenetically diverse species of the filamentous fungus Fusarium.</title>
        <authorList>
            <person name="Kim H.-S."/>
            <person name="Busman M."/>
            <person name="Brown D.W."/>
            <person name="Divon H."/>
            <person name="Uhlig S."/>
            <person name="Proctor R.H."/>
        </authorList>
    </citation>
    <scope>NUCLEOTIDE SEQUENCE</scope>
    <source>
        <strain evidence="3">NRRL 31653</strain>
    </source>
</reference>
<feature type="compositionally biased region" description="Low complexity" evidence="1">
    <location>
        <begin position="120"/>
        <end position="136"/>
    </location>
</feature>
<feature type="region of interest" description="Disordered" evidence="1">
    <location>
        <begin position="58"/>
        <end position="80"/>
    </location>
</feature>
<dbReference type="EMBL" id="LUFC02000060">
    <property type="protein sequence ID" value="KAF4502711.1"/>
    <property type="molecule type" value="Genomic_DNA"/>
</dbReference>
<keyword evidence="2" id="KW-0732">Signal</keyword>
<keyword evidence="4" id="KW-1185">Reference proteome</keyword>
<dbReference type="Gene3D" id="2.60.120.260">
    <property type="entry name" value="Galactose-binding domain-like"/>
    <property type="match status" value="1"/>
</dbReference>